<keyword evidence="1" id="KW-0812">Transmembrane</keyword>
<protein>
    <recommendedName>
        <fullName evidence="4">ECF transporter S component</fullName>
    </recommendedName>
</protein>
<gene>
    <name evidence="2" type="ORF">DMP08_01175</name>
</gene>
<reference evidence="3" key="1">
    <citation type="submission" date="2018-05" db="EMBL/GenBank/DDBJ databases">
        <title>Genome Sequencing of selected type strains of the family Eggerthellaceae.</title>
        <authorList>
            <person name="Danylec N."/>
            <person name="Stoll D.A."/>
            <person name="Doetsch A."/>
            <person name="Huch M."/>
        </authorList>
    </citation>
    <scope>NUCLEOTIDE SEQUENCE [LARGE SCALE GENOMIC DNA]</scope>
    <source>
        <strain evidence="3">DSM 16106</strain>
    </source>
</reference>
<feature type="transmembrane region" description="Helical" evidence="1">
    <location>
        <begin position="15"/>
        <end position="32"/>
    </location>
</feature>
<evidence type="ECO:0000313" key="2">
    <source>
        <dbReference type="EMBL" id="RNL49147.1"/>
    </source>
</evidence>
<keyword evidence="1" id="KW-0472">Membrane</keyword>
<organism evidence="2 3">
    <name type="scientific">Paraeggerthella hongkongensis</name>
    <dbReference type="NCBI Taxonomy" id="230658"/>
    <lineage>
        <taxon>Bacteria</taxon>
        <taxon>Bacillati</taxon>
        <taxon>Actinomycetota</taxon>
        <taxon>Coriobacteriia</taxon>
        <taxon>Eggerthellales</taxon>
        <taxon>Eggerthellaceae</taxon>
        <taxon>Paraeggerthella</taxon>
    </lineage>
</organism>
<accession>A0A3N0BLD0</accession>
<name>A0A3N0BLD0_9ACTN</name>
<proteinExistence type="predicted"/>
<sequence length="177" mass="18337">MPVPKKKAGLTTQDLILIAVLLAAGAVLKLTVGSVLTFAGMKPNFIIAMYCLAIALTRPKPSQALVVGLLAGLICQIPLLSATPWLNIPSEALGALTMGLLVLIPMKVGRLNVGTAVAAFVSTVVSGYTFVLLLAAMNGIDLVVAVVSYAIMVFGTAAFNAALVQILVLPLQKVLKK</sequence>
<evidence type="ECO:0000256" key="1">
    <source>
        <dbReference type="SAM" id="Phobius"/>
    </source>
</evidence>
<feature type="transmembrane region" description="Helical" evidence="1">
    <location>
        <begin position="116"/>
        <end position="136"/>
    </location>
</feature>
<keyword evidence="3" id="KW-1185">Reference proteome</keyword>
<feature type="transmembrane region" description="Helical" evidence="1">
    <location>
        <begin position="142"/>
        <end position="169"/>
    </location>
</feature>
<feature type="transmembrane region" description="Helical" evidence="1">
    <location>
        <begin position="64"/>
        <end position="86"/>
    </location>
</feature>
<dbReference type="AlphaFoldDB" id="A0A3N0BLD0"/>
<dbReference type="Proteomes" id="UP000278632">
    <property type="component" value="Unassembled WGS sequence"/>
</dbReference>
<evidence type="ECO:0000313" key="3">
    <source>
        <dbReference type="Proteomes" id="UP000278632"/>
    </source>
</evidence>
<keyword evidence="1" id="KW-1133">Transmembrane helix</keyword>
<dbReference type="EMBL" id="QICD01000001">
    <property type="protein sequence ID" value="RNL49147.1"/>
    <property type="molecule type" value="Genomic_DNA"/>
</dbReference>
<dbReference type="OrthoDB" id="3173414at2"/>
<comment type="caution">
    <text evidence="2">The sequence shown here is derived from an EMBL/GenBank/DDBJ whole genome shotgun (WGS) entry which is preliminary data.</text>
</comment>
<evidence type="ECO:0008006" key="4">
    <source>
        <dbReference type="Google" id="ProtNLM"/>
    </source>
</evidence>